<reference evidence="1 2" key="1">
    <citation type="submission" date="2022-03" db="EMBL/GenBank/DDBJ databases">
        <authorList>
            <person name="Brunel B."/>
        </authorList>
    </citation>
    <scope>NUCLEOTIDE SEQUENCE [LARGE SCALE GENOMIC DNA]</scope>
    <source>
        <strain evidence="1">STM5069sample</strain>
    </source>
</reference>
<proteinExistence type="predicted"/>
<comment type="caution">
    <text evidence="1">The sequence shown here is derived from an EMBL/GenBank/DDBJ whole genome shotgun (WGS) entry which is preliminary data.</text>
</comment>
<sequence>MPAAANVSCFPIIASKQPSAAVLDCCRGGLHGYLNDAEQFLFHRLCANRLPRRINADVWGARERPLKAWFLLEVARLGLDNQPVAIFHTERACRQRRHNVPRVLRSRRRRRKAAPG</sequence>
<keyword evidence="2" id="KW-1185">Reference proteome</keyword>
<organism evidence="1 2">
    <name type="scientific">Mesorhizobium escarrei</name>
    <dbReference type="NCBI Taxonomy" id="666018"/>
    <lineage>
        <taxon>Bacteria</taxon>
        <taxon>Pseudomonadati</taxon>
        <taxon>Pseudomonadota</taxon>
        <taxon>Alphaproteobacteria</taxon>
        <taxon>Hyphomicrobiales</taxon>
        <taxon>Phyllobacteriaceae</taxon>
        <taxon>Mesorhizobium</taxon>
    </lineage>
</organism>
<accession>A0ABN8JCA9</accession>
<evidence type="ECO:0000313" key="2">
    <source>
        <dbReference type="Proteomes" id="UP001153050"/>
    </source>
</evidence>
<name>A0ABN8JCA9_9HYPH</name>
<gene>
    <name evidence="1" type="ORF">MES5069_1190023</name>
</gene>
<evidence type="ECO:0000313" key="1">
    <source>
        <dbReference type="EMBL" id="CAH2395745.1"/>
    </source>
</evidence>
<dbReference type="Proteomes" id="UP001153050">
    <property type="component" value="Unassembled WGS sequence"/>
</dbReference>
<protein>
    <submittedName>
        <fullName evidence="1">Uncharacterized protein</fullName>
    </submittedName>
</protein>
<dbReference type="EMBL" id="CAKXZT010000023">
    <property type="protein sequence ID" value="CAH2395745.1"/>
    <property type="molecule type" value="Genomic_DNA"/>
</dbReference>